<dbReference type="SUPFAM" id="SSF48239">
    <property type="entry name" value="Terpenoid cyclases/Protein prenyltransferases"/>
    <property type="match status" value="1"/>
</dbReference>
<dbReference type="InterPro" id="IPR008930">
    <property type="entry name" value="Terpenoid_cyclase/PrenylTrfase"/>
</dbReference>
<dbReference type="InterPro" id="IPR019742">
    <property type="entry name" value="MacrogloblnA2_CS"/>
</dbReference>
<evidence type="ECO:0000256" key="7">
    <source>
        <dbReference type="ARBA" id="ARBA00063781"/>
    </source>
</evidence>
<sequence length="636" mass="71632">LLVVGPKFIRANQEYTLVISNFNSQLSKVDLLLKLEGETDNGLSVLNVTKMVDVRRNMNRMINFNMPEDLTAGNYKITIDGQRGFSFHKEAELVYFSKSISGLIQVDKPVFKPGDTVNFRVIVLDTELKPPARIKSVYVTIRDPQRNVIRKWSTAKLYTGVFEGDLQIAPTPMLGVWNISVEVEGEELVSKTFEVKEYVLSTFDVQVMPSVIPLEEHQAVNLTIEANYHFGKPVQGVAKVELYLDDDKLNQKKELTVYGKGQVELRFDNFAMDADQQDSLGLFARTLDDILVDRANEKTGRNALQSGKPIGKLVSYRTNFQESWLWKNVSIGRSGSRKLIEVVPDTTTSWYLTGFSIDPVYGLGIIKKPIQFTTVQPFYIVENLPYSIKRGEAVVLQFTLFNNLGAEYIADVTLYNVANQTEFVGRPDTDLSYTKSVSVPSKVGVPISFVIKARKLGEMAIRVKASIMLGHETDALEKVIRVMPESLTQPKMNTRFFCFDDYKNQTVTFILDINKNADNGSKKIEFRLTPNLLTTVIKNLDNLLAVPTGCGEQNMVKFVPNILVLDYLYATGSKEQHLIDKATNLLRQGYQNQMRYRQTDGSFGVWEKSGSSVFLTAFVATSMQTASKYMNDIDAA</sequence>
<dbReference type="EnsemblMetazoa" id="AMEC006524-RA">
    <property type="protein sequence ID" value="AMEC006524-PA"/>
    <property type="gene ID" value="AMEC006524"/>
</dbReference>
<organism evidence="10 11">
    <name type="scientific">Anopheles melas</name>
    <dbReference type="NCBI Taxonomy" id="34690"/>
    <lineage>
        <taxon>Eukaryota</taxon>
        <taxon>Metazoa</taxon>
        <taxon>Ecdysozoa</taxon>
        <taxon>Arthropoda</taxon>
        <taxon>Hexapoda</taxon>
        <taxon>Insecta</taxon>
        <taxon>Pterygota</taxon>
        <taxon>Neoptera</taxon>
        <taxon>Endopterygota</taxon>
        <taxon>Diptera</taxon>
        <taxon>Nematocera</taxon>
        <taxon>Culicoidea</taxon>
        <taxon>Culicidae</taxon>
        <taxon>Anophelinae</taxon>
        <taxon>Anopheles</taxon>
    </lineage>
</organism>
<keyword evidence="11" id="KW-1185">Reference proteome</keyword>
<dbReference type="Gene3D" id="2.60.40.2950">
    <property type="match status" value="1"/>
</dbReference>
<keyword evidence="5" id="KW-0325">Glycoprotein</keyword>
<dbReference type="Pfam" id="PF07678">
    <property type="entry name" value="TED_complement"/>
    <property type="match status" value="1"/>
</dbReference>
<keyword evidence="2" id="KW-0391">Immunity</keyword>
<dbReference type="Gene3D" id="2.60.40.1930">
    <property type="match status" value="1"/>
</dbReference>
<evidence type="ECO:0000256" key="4">
    <source>
        <dbReference type="ARBA" id="ARBA00023157"/>
    </source>
</evidence>
<dbReference type="SMART" id="SM01360">
    <property type="entry name" value="A2M"/>
    <property type="match status" value="1"/>
</dbReference>
<dbReference type="Proteomes" id="UP000075902">
    <property type="component" value="Unassembled WGS sequence"/>
</dbReference>
<dbReference type="Pfam" id="PF00207">
    <property type="entry name" value="A2M"/>
    <property type="match status" value="1"/>
</dbReference>
<evidence type="ECO:0000256" key="8">
    <source>
        <dbReference type="ARBA" id="ARBA00078071"/>
    </source>
</evidence>
<comment type="subunit">
    <text evidence="7">Heterodimer of a TEP1-N chain and an TEP1-C chain non-covalently linked. Forms a complex composed of TEP1-N and TEP1-C heterodimer, LRIM1 and APL1C; the interaction stabilizes TEP1-N and TEP1-C heterodimer, prevents its binding to tissues while circulating in the hemolymph and protects the thioester bond from hydrolysis. Mature TEP1 and to a lesser extent full-length TEP1 interact with SPCLIP1; the interaction is induced by microbial infection.</text>
</comment>
<dbReference type="AlphaFoldDB" id="A0A182TQH4"/>
<dbReference type="PROSITE" id="PS00477">
    <property type="entry name" value="ALPHA_2_MACROGLOBULIN"/>
    <property type="match status" value="1"/>
</dbReference>
<dbReference type="InterPro" id="IPR050473">
    <property type="entry name" value="A2M/Complement_sys"/>
</dbReference>
<dbReference type="GO" id="GO:0002376">
    <property type="term" value="P:immune system process"/>
    <property type="evidence" value="ECO:0007669"/>
    <property type="project" value="UniProtKB-KW"/>
</dbReference>
<dbReference type="FunFam" id="2.60.40.1930:FF:000001">
    <property type="entry name" value="CD109 isoform 3"/>
    <property type="match status" value="1"/>
</dbReference>
<evidence type="ECO:0000256" key="1">
    <source>
        <dbReference type="ARBA" id="ARBA00022729"/>
    </source>
</evidence>
<comment type="function">
    <text evidence="6">Binds covalently through a thioester bond to the pathogen surface resulting in pathogen clearance.</text>
</comment>
<evidence type="ECO:0000313" key="11">
    <source>
        <dbReference type="Proteomes" id="UP000075902"/>
    </source>
</evidence>
<evidence type="ECO:0000256" key="5">
    <source>
        <dbReference type="ARBA" id="ARBA00023180"/>
    </source>
</evidence>
<dbReference type="VEuPathDB" id="VectorBase:AMEC006524"/>
<dbReference type="InterPro" id="IPR002890">
    <property type="entry name" value="MG2"/>
</dbReference>
<keyword evidence="3" id="KW-0882">Thioester bond</keyword>
<evidence type="ECO:0000259" key="9">
    <source>
        <dbReference type="SMART" id="SM01360"/>
    </source>
</evidence>
<dbReference type="Gene3D" id="2.60.120.1540">
    <property type="match status" value="1"/>
</dbReference>
<keyword evidence="4" id="KW-1015">Disulfide bond</keyword>
<proteinExistence type="predicted"/>
<dbReference type="Gene3D" id="2.20.130.20">
    <property type="match status" value="1"/>
</dbReference>
<dbReference type="PANTHER" id="PTHR11412">
    <property type="entry name" value="MACROGLOBULIN / COMPLEMENT"/>
    <property type="match status" value="1"/>
</dbReference>
<dbReference type="STRING" id="34690.A0A182TQH4"/>
<evidence type="ECO:0000256" key="2">
    <source>
        <dbReference type="ARBA" id="ARBA00022859"/>
    </source>
</evidence>
<dbReference type="InterPro" id="IPR041555">
    <property type="entry name" value="MG3"/>
</dbReference>
<dbReference type="Gene3D" id="2.60.40.10">
    <property type="entry name" value="Immunoglobulins"/>
    <property type="match status" value="1"/>
</dbReference>
<dbReference type="InterPro" id="IPR013783">
    <property type="entry name" value="Ig-like_fold"/>
</dbReference>
<reference evidence="11" key="1">
    <citation type="submission" date="2014-01" db="EMBL/GenBank/DDBJ databases">
        <title>The Genome Sequence of Anopheles melas CM1001059_A (V2).</title>
        <authorList>
            <consortium name="The Broad Institute Genomics Platform"/>
            <person name="Neafsey D.E."/>
            <person name="Besansky N."/>
            <person name="Howell P."/>
            <person name="Walton C."/>
            <person name="Young S.K."/>
            <person name="Zeng Q."/>
            <person name="Gargeya S."/>
            <person name="Fitzgerald M."/>
            <person name="Haas B."/>
            <person name="Abouelleil A."/>
            <person name="Allen A.W."/>
            <person name="Alvarado L."/>
            <person name="Arachchi H.M."/>
            <person name="Berlin A.M."/>
            <person name="Chapman S.B."/>
            <person name="Gainer-Dewar J."/>
            <person name="Goldberg J."/>
            <person name="Griggs A."/>
            <person name="Gujja S."/>
            <person name="Hansen M."/>
            <person name="Howarth C."/>
            <person name="Imamovic A."/>
            <person name="Ireland A."/>
            <person name="Larimer J."/>
            <person name="McCowan C."/>
            <person name="Murphy C."/>
            <person name="Pearson M."/>
            <person name="Poon T.W."/>
            <person name="Priest M."/>
            <person name="Roberts A."/>
            <person name="Saif S."/>
            <person name="Shea T."/>
            <person name="Sisk P."/>
            <person name="Sykes S."/>
            <person name="Wortman J."/>
            <person name="Nusbaum C."/>
            <person name="Birren B."/>
        </authorList>
    </citation>
    <scope>NUCLEOTIDE SEQUENCE [LARGE SCALE GENOMIC DNA]</scope>
    <source>
        <strain evidence="11">CM1001059</strain>
    </source>
</reference>
<dbReference type="Gene3D" id="2.60.40.1940">
    <property type="match status" value="1"/>
</dbReference>
<accession>A0A182TQH4</accession>
<protein>
    <recommendedName>
        <fullName evidence="8">TEP1-F</fullName>
    </recommendedName>
</protein>
<name>A0A182TQH4_9DIPT</name>
<feature type="domain" description="Alpha-2-macroglobulin" evidence="9">
    <location>
        <begin position="323"/>
        <end position="414"/>
    </location>
</feature>
<evidence type="ECO:0000256" key="6">
    <source>
        <dbReference type="ARBA" id="ARBA00057615"/>
    </source>
</evidence>
<dbReference type="InterPro" id="IPR011626">
    <property type="entry name" value="Alpha-macroglobulin_TED"/>
</dbReference>
<dbReference type="Pfam" id="PF01835">
    <property type="entry name" value="MG2"/>
    <property type="match status" value="1"/>
</dbReference>
<reference evidence="10" key="2">
    <citation type="submission" date="2020-05" db="UniProtKB">
        <authorList>
            <consortium name="EnsemblMetazoa"/>
        </authorList>
    </citation>
    <scope>IDENTIFICATION</scope>
    <source>
        <strain evidence="10">CM1001059</strain>
    </source>
</reference>
<dbReference type="Gene3D" id="1.50.10.20">
    <property type="match status" value="1"/>
</dbReference>
<dbReference type="InterPro" id="IPR001599">
    <property type="entry name" value="Macroglobln_a2"/>
</dbReference>
<dbReference type="SMART" id="SM01419">
    <property type="entry name" value="Thiol-ester_cl"/>
    <property type="match status" value="1"/>
</dbReference>
<evidence type="ECO:0000313" key="10">
    <source>
        <dbReference type="EnsemblMetazoa" id="AMEC006524-PA"/>
    </source>
</evidence>
<dbReference type="PANTHER" id="PTHR11412:SF136">
    <property type="entry name" value="CD109 ANTIGEN"/>
    <property type="match status" value="1"/>
</dbReference>
<evidence type="ECO:0000256" key="3">
    <source>
        <dbReference type="ARBA" id="ARBA00022966"/>
    </source>
</evidence>
<dbReference type="InterPro" id="IPR047565">
    <property type="entry name" value="Alpha-macroglob_thiol-ester_cl"/>
</dbReference>
<keyword evidence="1" id="KW-0732">Signal</keyword>
<dbReference type="Pfam" id="PF17791">
    <property type="entry name" value="MG3"/>
    <property type="match status" value="1"/>
</dbReference>
<dbReference type="GO" id="GO:0004866">
    <property type="term" value="F:endopeptidase inhibitor activity"/>
    <property type="evidence" value="ECO:0007669"/>
    <property type="project" value="InterPro"/>
</dbReference>
<dbReference type="GO" id="GO:0005615">
    <property type="term" value="C:extracellular space"/>
    <property type="evidence" value="ECO:0007669"/>
    <property type="project" value="InterPro"/>
</dbReference>